<protein>
    <submittedName>
        <fullName evidence="2">Uncharacterized protein</fullName>
    </submittedName>
</protein>
<reference evidence="2 3" key="1">
    <citation type="submission" date="2016-10" db="EMBL/GenBank/DDBJ databases">
        <authorList>
            <person name="de Groot N.N."/>
        </authorList>
    </citation>
    <scope>NUCLEOTIDE SEQUENCE [LARGE SCALE GENOMIC DNA]</scope>
    <source>
        <strain evidence="2 3">ATCC 43154</strain>
    </source>
</reference>
<name>A0A1I4UJI5_9BURK</name>
<sequence>MTNNEDNNRNYQRADPSSFPEDTEQQSDAARQRAEEIGYEVVPPEVELRQAAATLRELAAKATPGPWRYNPEKYYREPETLRFEEAVFAGPAGKTATTVALTGEVDDPQSMTDARWIATMSPTLAEPLAAWLEWEAQAMRLPYALDIARRINRSRGDQ</sequence>
<evidence type="ECO:0000313" key="2">
    <source>
        <dbReference type="EMBL" id="SFM89144.1"/>
    </source>
</evidence>
<dbReference type="Proteomes" id="UP000199470">
    <property type="component" value="Unassembled WGS sequence"/>
</dbReference>
<dbReference type="RefSeq" id="WP_093357085.1">
    <property type="nucleotide sequence ID" value="NZ_FOTW01000043.1"/>
</dbReference>
<evidence type="ECO:0000256" key="1">
    <source>
        <dbReference type="SAM" id="MobiDB-lite"/>
    </source>
</evidence>
<dbReference type="OrthoDB" id="4290974at2"/>
<gene>
    <name evidence="2" type="ORF">SAMN02982985_05687</name>
</gene>
<evidence type="ECO:0000313" key="3">
    <source>
        <dbReference type="Proteomes" id="UP000199470"/>
    </source>
</evidence>
<feature type="compositionally biased region" description="Polar residues" evidence="1">
    <location>
        <begin position="1"/>
        <end position="11"/>
    </location>
</feature>
<proteinExistence type="predicted"/>
<accession>A0A1I4UJI5</accession>
<dbReference type="EMBL" id="FOTW01000043">
    <property type="protein sequence ID" value="SFM89144.1"/>
    <property type="molecule type" value="Genomic_DNA"/>
</dbReference>
<dbReference type="STRING" id="758825.SAMN02982985_05687"/>
<dbReference type="AlphaFoldDB" id="A0A1I4UJI5"/>
<feature type="region of interest" description="Disordered" evidence="1">
    <location>
        <begin position="1"/>
        <end position="38"/>
    </location>
</feature>
<keyword evidence="3" id="KW-1185">Reference proteome</keyword>
<organism evidence="2 3">
    <name type="scientific">Rugamonas rubra</name>
    <dbReference type="NCBI Taxonomy" id="758825"/>
    <lineage>
        <taxon>Bacteria</taxon>
        <taxon>Pseudomonadati</taxon>
        <taxon>Pseudomonadota</taxon>
        <taxon>Betaproteobacteria</taxon>
        <taxon>Burkholderiales</taxon>
        <taxon>Oxalobacteraceae</taxon>
        <taxon>Telluria group</taxon>
        <taxon>Rugamonas</taxon>
    </lineage>
</organism>
<dbReference type="SMR" id="A0A1I4UJI5"/>